<reference evidence="1" key="2">
    <citation type="journal article" date="2023" name="IMA Fungus">
        <title>Comparative genomic study of the Penicillium genus elucidates a diverse pangenome and 15 lateral gene transfer events.</title>
        <authorList>
            <person name="Petersen C."/>
            <person name="Sorensen T."/>
            <person name="Nielsen M.R."/>
            <person name="Sondergaard T.E."/>
            <person name="Sorensen J.L."/>
            <person name="Fitzpatrick D.A."/>
            <person name="Frisvad J.C."/>
            <person name="Nielsen K.L."/>
        </authorList>
    </citation>
    <scope>NUCLEOTIDE SEQUENCE</scope>
    <source>
        <strain evidence="1">IBT 17660</strain>
    </source>
</reference>
<dbReference type="AlphaFoldDB" id="A0A9W9WZA4"/>
<name>A0A9W9WZA4_9EURO</name>
<reference evidence="1" key="1">
    <citation type="submission" date="2022-12" db="EMBL/GenBank/DDBJ databases">
        <authorList>
            <person name="Petersen C."/>
        </authorList>
    </citation>
    <scope>NUCLEOTIDE SEQUENCE</scope>
    <source>
        <strain evidence="1">IBT 17660</strain>
    </source>
</reference>
<organism evidence="1 2">
    <name type="scientific">Penicillium desertorum</name>
    <dbReference type="NCBI Taxonomy" id="1303715"/>
    <lineage>
        <taxon>Eukaryota</taxon>
        <taxon>Fungi</taxon>
        <taxon>Dikarya</taxon>
        <taxon>Ascomycota</taxon>
        <taxon>Pezizomycotina</taxon>
        <taxon>Eurotiomycetes</taxon>
        <taxon>Eurotiomycetidae</taxon>
        <taxon>Eurotiales</taxon>
        <taxon>Aspergillaceae</taxon>
        <taxon>Penicillium</taxon>
    </lineage>
</organism>
<sequence>MSFPGEGPSVACLADSVALCWIADGVLDDFQVFPRLECILQDRHIYFLEEHYHLPLDVAIDSPVDALYSRTPANSMD</sequence>
<comment type="caution">
    <text evidence="1">The sequence shown here is derived from an EMBL/GenBank/DDBJ whole genome shotgun (WGS) entry which is preliminary data.</text>
</comment>
<gene>
    <name evidence="1" type="ORF">N7530_004984</name>
</gene>
<dbReference type="Proteomes" id="UP001147760">
    <property type="component" value="Unassembled WGS sequence"/>
</dbReference>
<protein>
    <submittedName>
        <fullName evidence="1">Uncharacterized protein</fullName>
    </submittedName>
</protein>
<dbReference type="OrthoDB" id="4366283at2759"/>
<accession>A0A9W9WZA4</accession>
<keyword evidence="2" id="KW-1185">Reference proteome</keyword>
<evidence type="ECO:0000313" key="1">
    <source>
        <dbReference type="EMBL" id="KAJ5479475.1"/>
    </source>
</evidence>
<dbReference type="EMBL" id="JAPWDO010000003">
    <property type="protein sequence ID" value="KAJ5479475.1"/>
    <property type="molecule type" value="Genomic_DNA"/>
</dbReference>
<evidence type="ECO:0000313" key="2">
    <source>
        <dbReference type="Proteomes" id="UP001147760"/>
    </source>
</evidence>
<proteinExistence type="predicted"/>